<organism evidence="10 11">
    <name type="scientific">Candidatus Nealsonbacteria bacterium CG23_combo_of_CG06-09_8_20_14_all_38_19</name>
    <dbReference type="NCBI Taxonomy" id="1974721"/>
    <lineage>
        <taxon>Bacteria</taxon>
        <taxon>Candidatus Nealsoniibacteriota</taxon>
    </lineage>
</organism>
<dbReference type="SMART" id="SM00487">
    <property type="entry name" value="DEXDc"/>
    <property type="match status" value="1"/>
</dbReference>
<accession>A0A2G9YWL2</accession>
<dbReference type="Pfam" id="PF00271">
    <property type="entry name" value="Helicase_C"/>
    <property type="match status" value="1"/>
</dbReference>
<keyword evidence="2 6" id="KW-0378">Hydrolase</keyword>
<dbReference type="EMBL" id="PCRP01000039">
    <property type="protein sequence ID" value="PIP23592.1"/>
    <property type="molecule type" value="Genomic_DNA"/>
</dbReference>
<evidence type="ECO:0000313" key="10">
    <source>
        <dbReference type="EMBL" id="PIP23592.1"/>
    </source>
</evidence>
<dbReference type="InterPro" id="IPR000629">
    <property type="entry name" value="RNA-helicase_DEAD-box_CS"/>
</dbReference>
<reference evidence="10 11" key="1">
    <citation type="submission" date="2017-09" db="EMBL/GenBank/DDBJ databases">
        <title>Depth-based differentiation of microbial function through sediment-hosted aquifers and enrichment of novel symbionts in the deep terrestrial subsurface.</title>
        <authorList>
            <person name="Probst A.J."/>
            <person name="Ladd B."/>
            <person name="Jarett J.K."/>
            <person name="Geller-Mcgrath D.E."/>
            <person name="Sieber C.M."/>
            <person name="Emerson J.B."/>
            <person name="Anantharaman K."/>
            <person name="Thomas B.C."/>
            <person name="Malmstrom R."/>
            <person name="Stieglmeier M."/>
            <person name="Klingl A."/>
            <person name="Woyke T."/>
            <person name="Ryan C.M."/>
            <person name="Banfield J.F."/>
        </authorList>
    </citation>
    <scope>NUCLEOTIDE SEQUENCE [LARGE SCALE GENOMIC DNA]</scope>
    <source>
        <strain evidence="10">CG23_combo_of_CG06-09_8_20_14_all_38_19</strain>
    </source>
</reference>
<dbReference type="GO" id="GO:0016787">
    <property type="term" value="F:hydrolase activity"/>
    <property type="evidence" value="ECO:0007669"/>
    <property type="project" value="UniProtKB-KW"/>
</dbReference>
<dbReference type="InterPro" id="IPR044742">
    <property type="entry name" value="DEAD/DEAH_RhlB"/>
</dbReference>
<dbReference type="PANTHER" id="PTHR47959">
    <property type="entry name" value="ATP-DEPENDENT RNA HELICASE RHLE-RELATED"/>
    <property type="match status" value="1"/>
</dbReference>
<evidence type="ECO:0000256" key="7">
    <source>
        <dbReference type="SAM" id="MobiDB-lite"/>
    </source>
</evidence>
<dbReference type="GO" id="GO:0003724">
    <property type="term" value="F:RNA helicase activity"/>
    <property type="evidence" value="ECO:0007669"/>
    <property type="project" value="TreeGrafter"/>
</dbReference>
<keyword evidence="4 6" id="KW-0067">ATP-binding</keyword>
<name>A0A2G9YWL2_9BACT</name>
<dbReference type="Proteomes" id="UP000230273">
    <property type="component" value="Unassembled WGS sequence"/>
</dbReference>
<dbReference type="AlphaFoldDB" id="A0A2G9YWL2"/>
<evidence type="ECO:0000256" key="1">
    <source>
        <dbReference type="ARBA" id="ARBA00022741"/>
    </source>
</evidence>
<dbReference type="SMART" id="SM00490">
    <property type="entry name" value="HELICc"/>
    <property type="match status" value="1"/>
</dbReference>
<dbReference type="GO" id="GO:0003676">
    <property type="term" value="F:nucleic acid binding"/>
    <property type="evidence" value="ECO:0007669"/>
    <property type="project" value="InterPro"/>
</dbReference>
<dbReference type="PROSITE" id="PS51192">
    <property type="entry name" value="HELICASE_ATP_BIND_1"/>
    <property type="match status" value="1"/>
</dbReference>
<protein>
    <submittedName>
        <fullName evidence="10">DEAD/DEAH box helicase</fullName>
    </submittedName>
</protein>
<dbReference type="SUPFAM" id="SSF52540">
    <property type="entry name" value="P-loop containing nucleoside triphosphate hydrolases"/>
    <property type="match status" value="1"/>
</dbReference>
<comment type="caution">
    <text evidence="10">The sequence shown here is derived from an EMBL/GenBank/DDBJ whole genome shotgun (WGS) entry which is preliminary data.</text>
</comment>
<dbReference type="PANTHER" id="PTHR47959:SF13">
    <property type="entry name" value="ATP-DEPENDENT RNA HELICASE RHLE"/>
    <property type="match status" value="1"/>
</dbReference>
<keyword evidence="3 6" id="KW-0347">Helicase</keyword>
<evidence type="ECO:0000259" key="8">
    <source>
        <dbReference type="PROSITE" id="PS51192"/>
    </source>
</evidence>
<gene>
    <name evidence="10" type="ORF">COX36_02450</name>
</gene>
<dbReference type="GO" id="GO:0005829">
    <property type="term" value="C:cytosol"/>
    <property type="evidence" value="ECO:0007669"/>
    <property type="project" value="TreeGrafter"/>
</dbReference>
<evidence type="ECO:0000256" key="6">
    <source>
        <dbReference type="RuleBase" id="RU000492"/>
    </source>
</evidence>
<dbReference type="InterPro" id="IPR014001">
    <property type="entry name" value="Helicase_ATP-bd"/>
</dbReference>
<dbReference type="InterPro" id="IPR050079">
    <property type="entry name" value="DEAD_box_RNA_helicase"/>
</dbReference>
<keyword evidence="1 6" id="KW-0547">Nucleotide-binding</keyword>
<feature type="compositionally biased region" description="Basic residues" evidence="7">
    <location>
        <begin position="358"/>
        <end position="370"/>
    </location>
</feature>
<feature type="domain" description="Helicase ATP-binding" evidence="8">
    <location>
        <begin position="1"/>
        <end position="159"/>
    </location>
</feature>
<evidence type="ECO:0000256" key="3">
    <source>
        <dbReference type="ARBA" id="ARBA00022806"/>
    </source>
</evidence>
<evidence type="ECO:0000313" key="11">
    <source>
        <dbReference type="Proteomes" id="UP000230273"/>
    </source>
</evidence>
<evidence type="ECO:0000259" key="9">
    <source>
        <dbReference type="PROSITE" id="PS51194"/>
    </source>
</evidence>
<dbReference type="Pfam" id="PF00270">
    <property type="entry name" value="DEAD"/>
    <property type="match status" value="1"/>
</dbReference>
<sequence length="370" mass="40948">MGIAQTGTGKTLAFSIPMVQRLANSKGLGLVILPTRELALQIDNELHRVGDSLGLRTAVLIGGLSIRPQTEAIRRNPHIIIATPGRLIDHLRQKTVSLGRVNILVLDEADRMLDMGFLPQIRDILKAVPKERQTMIFSATISPEIMKIASANMKLPIRIEIAPTGTTVENVTQEIFIVAKDAKMRLLEKILNQYAGPVLIFTRTKYGARRLAHAIKGMGHIAAEIHSNRSLAQRRSALEGFKAGRYRVLVATDIMARGIDVVGIELVINYDLPSQSEAYVHRIGRTARAGMDGRAISFAMPGEQKEIRAIERLIRKNIKISPLPELPPGRSFSSAPAPHFSRPNFSYSGNAHRSSPFARRRPARRSFGRF</sequence>
<dbReference type="GO" id="GO:0005524">
    <property type="term" value="F:ATP binding"/>
    <property type="evidence" value="ECO:0007669"/>
    <property type="project" value="UniProtKB-KW"/>
</dbReference>
<feature type="compositionally biased region" description="Polar residues" evidence="7">
    <location>
        <begin position="343"/>
        <end position="352"/>
    </location>
</feature>
<feature type="region of interest" description="Disordered" evidence="7">
    <location>
        <begin position="343"/>
        <end position="370"/>
    </location>
</feature>
<dbReference type="InterPro" id="IPR027417">
    <property type="entry name" value="P-loop_NTPase"/>
</dbReference>
<dbReference type="InterPro" id="IPR011545">
    <property type="entry name" value="DEAD/DEAH_box_helicase_dom"/>
</dbReference>
<dbReference type="Gene3D" id="3.40.50.300">
    <property type="entry name" value="P-loop containing nucleotide triphosphate hydrolases"/>
    <property type="match status" value="2"/>
</dbReference>
<dbReference type="InterPro" id="IPR001650">
    <property type="entry name" value="Helicase_C-like"/>
</dbReference>
<dbReference type="CDD" id="cd18787">
    <property type="entry name" value="SF2_C_DEAD"/>
    <property type="match status" value="1"/>
</dbReference>
<dbReference type="CDD" id="cd00268">
    <property type="entry name" value="DEADc"/>
    <property type="match status" value="1"/>
</dbReference>
<dbReference type="PROSITE" id="PS51194">
    <property type="entry name" value="HELICASE_CTER"/>
    <property type="match status" value="1"/>
</dbReference>
<dbReference type="PROSITE" id="PS00039">
    <property type="entry name" value="DEAD_ATP_HELICASE"/>
    <property type="match status" value="1"/>
</dbReference>
<feature type="domain" description="Helicase C-terminal" evidence="9">
    <location>
        <begin position="186"/>
        <end position="329"/>
    </location>
</feature>
<proteinExistence type="inferred from homology"/>
<evidence type="ECO:0000256" key="5">
    <source>
        <dbReference type="ARBA" id="ARBA00038437"/>
    </source>
</evidence>
<evidence type="ECO:0000256" key="2">
    <source>
        <dbReference type="ARBA" id="ARBA00022801"/>
    </source>
</evidence>
<evidence type="ECO:0000256" key="4">
    <source>
        <dbReference type="ARBA" id="ARBA00022840"/>
    </source>
</evidence>
<comment type="similarity">
    <text evidence="5 6">Belongs to the DEAD box helicase family.</text>
</comment>